<dbReference type="NCBIfam" id="NF042914">
    <property type="entry name" value="SAV915_dom"/>
    <property type="match status" value="1"/>
</dbReference>
<organism evidence="1 2">
    <name type="scientific">Rhodococcus triatomae</name>
    <dbReference type="NCBI Taxonomy" id="300028"/>
    <lineage>
        <taxon>Bacteria</taxon>
        <taxon>Bacillati</taxon>
        <taxon>Actinomycetota</taxon>
        <taxon>Actinomycetes</taxon>
        <taxon>Mycobacteriales</taxon>
        <taxon>Nocardiaceae</taxon>
        <taxon>Rhodococcus</taxon>
    </lineage>
</organism>
<gene>
    <name evidence="1" type="ORF">SAMN05444695_10996</name>
</gene>
<evidence type="ECO:0000313" key="1">
    <source>
        <dbReference type="EMBL" id="SDI62600.1"/>
    </source>
</evidence>
<reference evidence="1 2" key="1">
    <citation type="submission" date="2016-10" db="EMBL/GenBank/DDBJ databases">
        <authorList>
            <person name="de Groot N.N."/>
        </authorList>
    </citation>
    <scope>NUCLEOTIDE SEQUENCE [LARGE SCALE GENOMIC DNA]</scope>
    <source>
        <strain evidence="1 2">DSM 44892</strain>
    </source>
</reference>
<protein>
    <recommendedName>
        <fullName evidence="3">SseB protein N-terminal domain-containing protein</fullName>
    </recommendedName>
</protein>
<keyword evidence="2" id="KW-1185">Reference proteome</keyword>
<dbReference type="AlphaFoldDB" id="A0A1G8M5E3"/>
<dbReference type="InterPro" id="IPR049975">
    <property type="entry name" value="SAV_915-like_dom"/>
</dbReference>
<name>A0A1G8M5E3_9NOCA</name>
<dbReference type="Proteomes" id="UP000183263">
    <property type="component" value="Unassembled WGS sequence"/>
</dbReference>
<dbReference type="EMBL" id="FNDN01000009">
    <property type="protein sequence ID" value="SDI62600.1"/>
    <property type="molecule type" value="Genomic_DNA"/>
</dbReference>
<proteinExistence type="predicted"/>
<evidence type="ECO:0000313" key="2">
    <source>
        <dbReference type="Proteomes" id="UP000183263"/>
    </source>
</evidence>
<evidence type="ECO:0008006" key="3">
    <source>
        <dbReference type="Google" id="ProtNLM"/>
    </source>
</evidence>
<sequence length="69" mass="7947">MIDMRTTRDGRTAVLTYSALDRLKSCCGDDQPWLVAPSAFLEQLRAIRPFDLVLLDVEIPEHERRRSTT</sequence>
<accession>A0A1G8M5E3</accession>